<feature type="compositionally biased region" description="Basic and acidic residues" evidence="1">
    <location>
        <begin position="299"/>
        <end position="308"/>
    </location>
</feature>
<dbReference type="AlphaFoldDB" id="A0A7R9B0J8"/>
<feature type="compositionally biased region" description="Basic and acidic residues" evidence="1">
    <location>
        <begin position="631"/>
        <end position="643"/>
    </location>
</feature>
<feature type="compositionally biased region" description="Basic and acidic residues" evidence="1">
    <location>
        <begin position="565"/>
        <end position="580"/>
    </location>
</feature>
<reference evidence="2" key="1">
    <citation type="submission" date="2020-11" db="EMBL/GenBank/DDBJ databases">
        <authorList>
            <person name="Tran Van P."/>
        </authorList>
    </citation>
    <scope>NUCLEOTIDE SEQUENCE</scope>
</reference>
<feature type="region of interest" description="Disordered" evidence="1">
    <location>
        <begin position="298"/>
        <end position="419"/>
    </location>
</feature>
<feature type="compositionally biased region" description="Polar residues" evidence="1">
    <location>
        <begin position="341"/>
        <end position="356"/>
    </location>
</feature>
<accession>A0A7R9B0J8</accession>
<gene>
    <name evidence="2" type="ORF">TSIB3V08_LOCUS8157</name>
</gene>
<protein>
    <submittedName>
        <fullName evidence="2">Uncharacterized protein</fullName>
    </submittedName>
</protein>
<evidence type="ECO:0000313" key="2">
    <source>
        <dbReference type="EMBL" id="CAD7264095.1"/>
    </source>
</evidence>
<name>A0A7R9B0J8_TIMSH</name>
<feature type="compositionally biased region" description="Polar residues" evidence="1">
    <location>
        <begin position="594"/>
        <end position="603"/>
    </location>
</feature>
<feature type="compositionally biased region" description="Basic and acidic residues" evidence="1">
    <location>
        <begin position="656"/>
        <end position="667"/>
    </location>
</feature>
<feature type="compositionally biased region" description="Polar residues" evidence="1">
    <location>
        <begin position="492"/>
        <end position="501"/>
    </location>
</feature>
<evidence type="ECO:0000256" key="1">
    <source>
        <dbReference type="SAM" id="MobiDB-lite"/>
    </source>
</evidence>
<feature type="region of interest" description="Disordered" evidence="1">
    <location>
        <begin position="490"/>
        <end position="510"/>
    </location>
</feature>
<feature type="compositionally biased region" description="Basic and acidic residues" evidence="1">
    <location>
        <begin position="604"/>
        <end position="621"/>
    </location>
</feature>
<proteinExistence type="predicted"/>
<feature type="region of interest" description="Disordered" evidence="1">
    <location>
        <begin position="565"/>
        <end position="667"/>
    </location>
</feature>
<organism evidence="2">
    <name type="scientific">Timema shepardi</name>
    <name type="common">Walking stick</name>
    <dbReference type="NCBI Taxonomy" id="629360"/>
    <lineage>
        <taxon>Eukaryota</taxon>
        <taxon>Metazoa</taxon>
        <taxon>Ecdysozoa</taxon>
        <taxon>Arthropoda</taxon>
        <taxon>Hexapoda</taxon>
        <taxon>Insecta</taxon>
        <taxon>Pterygota</taxon>
        <taxon>Neoptera</taxon>
        <taxon>Polyneoptera</taxon>
        <taxon>Phasmatodea</taxon>
        <taxon>Timematodea</taxon>
        <taxon>Timematoidea</taxon>
        <taxon>Timematidae</taxon>
        <taxon>Timema</taxon>
    </lineage>
</organism>
<feature type="compositionally biased region" description="Polar residues" evidence="1">
    <location>
        <begin position="382"/>
        <end position="396"/>
    </location>
</feature>
<sequence>MQVRRNMVAIPRPIQLLYPEFVIHLDFGPRLFGAKGCGFVHSKHLFVESVLLNRLYLMLYQSNSSYAAALRNGAHNCEMSSGPSVILRNGAHNCEMSSGPSVILRNGAHNCEMSSGPSVILRNGAHNCEMSSGPSVILRNGAHNCEMSSGPSVILRNGAHNCEMSSGPSVILRNGAHNCEMSSGPSVILRNGAHNCEMSSGSSVILRNGAHNCEMSSGSSVILYLFPEKERMDTKSWREKEGRSLPSPCLCLTRMSGARWSCRVGFPPHWYGDPRSFNSRSQSPSIPCSWPAGLTYRADTLDTPDRRNRTSPSLSANRPGSEPRPPCQPTGQDPNLALPVSQPTRIQTSPSLSANRPGSKPRPPCQPTDQDPNLALPVNQPARIQTSPSLSANQPGSKPRPPCQPTGQDPNLALPVNQPPCESNDLALSNTGSGCNALHHVFMADELKMFHNHSPLLVLLWMTLSDASISTNGQRPVLWQSNSLKDLKDQSSADGLTSWGSDDNLVHPQRKNGPSIVDIILNRPVRLEQEEDAHRTKSYVDAFIFRQLNRAPKISVIGPFRRISADKEASVSPSRDRISSDQDDQETFSGELLSDTSYPTSDVSEVKELKQNTDDKTEEKYSSSSFTSNKDVTEQKHDKKEIPEIISSPSFSGPTEEGREATHVEEDSVEKAAVPALLLYWGIAQRHSAQLAGDLNPLLDHPCSDVLSMTTTEAVYYPRGIPPYWSPSILGELPVSMFRMPANEEYQLSDGKYTHSFIHGHTLDF</sequence>
<dbReference type="EMBL" id="OC004108">
    <property type="protein sequence ID" value="CAD7264095.1"/>
    <property type="molecule type" value="Genomic_DNA"/>
</dbReference>